<feature type="region of interest" description="Disordered" evidence="2">
    <location>
        <begin position="2588"/>
        <end position="2699"/>
    </location>
</feature>
<organism evidence="3 4">
    <name type="scientific">Phialocephala subalpina</name>
    <dbReference type="NCBI Taxonomy" id="576137"/>
    <lineage>
        <taxon>Eukaryota</taxon>
        <taxon>Fungi</taxon>
        <taxon>Dikarya</taxon>
        <taxon>Ascomycota</taxon>
        <taxon>Pezizomycotina</taxon>
        <taxon>Leotiomycetes</taxon>
        <taxon>Helotiales</taxon>
        <taxon>Mollisiaceae</taxon>
        <taxon>Phialocephala</taxon>
        <taxon>Phialocephala fortinii species complex</taxon>
    </lineage>
</organism>
<dbReference type="OrthoDB" id="5422628at2759"/>
<evidence type="ECO:0000313" key="3">
    <source>
        <dbReference type="EMBL" id="CZR56165.1"/>
    </source>
</evidence>
<accession>A0A1L7WTQ4</accession>
<protein>
    <submittedName>
        <fullName evidence="3">Uncharacterized protein</fullName>
    </submittedName>
</protein>
<sequence>MAAPGPPPDPTPNPDTDPNKYSFKGHPQPSVNDRLETAKNFLADEDPDRFLNFDDKITEIEEFIADVESKPHLIYDAAQLRDVKIMLEEQRDWQKTVDDGWKDIKCRDRVPKNPFSNRLINADTIDLIKEEGRAFGTNGQMRDDAPPFTTEREDDHDDFLRAMRSDVLQNPDDVDETKNLLYIEGKAYSWAMQDPAFIPFWMHPTKGIPKKGLTDVDDIPWYKIPPPPPDYIKNRPNRGYIPDYLVKREDRINALLKVRKPTPQQFKELEDLLTYHYPNELKILYDQYLDFLETVGLDTTVREPRKLTKEENKEMDRITAAFQDAQSQWLQSFINTGVYLVVRKPWNEVEVDLPGVFYVDEGVLSDSQIETLEKINTLLNDLVTNNYEWRLLNPTQKRQFEVLVHDFQPEAIRNIEKQRDDILLILGVDSPEELENFHKAQWLDLDTQADAARELWLQSAKGQLQLEFRYLRPGEIPEADPNVIYLPWSLDSMPDGKSPNMDLKIPAEVCKLQTEINKKLKNPNLSKSIGDDGDADLQNALIQVAYPKLQRLLIPWITIGNKRAANQILSTIDEMTFNAIDSEVRKLWNDWVSTLGTDIKIKIARCQMQPETPDVLYWRLPATASGDPEILARRNTKAINDLLQTDLTTDDPTVREKFVTDAETLLADLQYPALKKAWDDYEQALKKSTEVHETPKMTSVVEETHAGLKTKWWDKFQTWIYGKLGHTISIKRPLPFFHPDDDPQVVYFHGPLTDTRATKKIRDRMDLTKIPEEVIQQLGEFRNVYGVGDLVPIYIKYLQRCLQDSGSPLDKIVLEWHSDYLLRGPLADTGVIDLTQETSFISFGGTSDGIWRNTYIDKDGVVKKFKMEPDGGGRFVIKMDPSSETSTPNISPTTSEASDLTSSSAYSNASMSTNASKGYHTRAPPRQFPVHPDLDLMVDLEQFRPHIAAVESELEDLLSKMRAERFTTVSSAEWLRRRKRIGVLLNQFMPDDVYKMRQKVDRLEEILRLSDETARTSRRCLEQERQLHQLRNETARRYANWLQQLERSHNGVYVQLSTKPEDTFDGMALIFNPGVTGRDTSFQVYAPRDLSAPIGTSEIVEHKPPNIAAIDVYHTDRAFKQRMLPRLKDRINLLLAKRRNEEHLNREDSEELLDKLLGFMPLSLFKLESDLWELDVKVRDIGTPRNIDDEMQFEHLNQLFNSRYDSWLDSFPRRGAWVSVKKGVELVQEGGVLYLEDPNFWQYWTVNELNAPIETLSSRRPRRSCELPKHLKARLEMVKQYFAGTLPADKEEEVEFILKVAYRHVGRPLRDKITDEKLLIPFGQSLRPEEDVLVETTQAMAFLHWKAVVKRFRMEHGKRLDFRITEFGHGRYYTYFGPPLPTEENLTSPYPPGIETHWDPIANDIIDCFWDQLETTRTRFLAFAGRVRNQSRLTADEINFLRSSLLGLVAKDKGNRLDTVIGLLTRKGWYDTPLKPEEIIVLDREYQNILIENWARKYPGIVGQAASMPVLRTVDRLIGNSRAGEPPCTGVPNIATPSESEVRELEIEINNLLTRERSNSLQPREQEELEYLLRALLPPSLQVLKQRFDRLHENYVTLPGLTMNESIEYLEYRQRYQQEFAIFKQSVRPWGIFLDKWWYTIEAIAETCSRARLWKEATEKDAAAGTYPTTSVSLENTQVGQWHSLYQELRTYVDSNTDNAAVSGARETRLLFRFMPADLVTLGEEIRDFKQRANNKKEGGDNNKRVRELAWVEDVISKFVRLWIQWVTSMPPSQLESLRSAAGGNLGPNIAGNVGGGGRLNTRGPANFSSKAERRGIKRAAIELALNLLATNQEQHRPLDIYRNLDLPGKYYSIDEGVPLCLPLEPWQRPVELDPFHYTKKLTAFHQLRDSEYSIARTQQGNSHPSELPVPANYMGPIAPADKTDVQEAKRRWLTHLAQVNIRLQHANLDAPRPLLQDLLLCYVGGSNPQRDPNDIRDQAVELTIDDVNLLNELAEPSWDEVSQEYSQPTPNTTGYAAIIKQQQDDKSFEQELNALDWSGRTWQPRDNWNATDSLAQLLYQQDVDSVQGYMVTDLTQAISNARLAKAKAAGDPMSPLLISEQEATERLGRLQGLRRIHLNQRANSPFETLIAKIPLSGHPENKYIVSRDAVRWSPGIFFDTAKGEYQVRYTACGKMGPPIVQPNKYEHLRSIAYRIGRDTSDALKTRSAPNQTSRQLLHEKINAQYAARQRMLPDGKDEEVLDMALELHRIAPYLAPEHAITVEKEPLKLERPDAAMLLQMQMLEEISNAWEPRFPEQPERLWDFADDRVAPQTRTINGRTVQARRRITQFFDVRRFPACCQDTATKAAIAKSGPQLQTQTSTATTTTTASGQQTAAQQQAEAPKKNVRHIQGQRPHFPFGETPYQQAYQSFCMEWDLADVPEFQAPPAPRRGLFTKRPSPEPADPFALPPIPPNWNPDNISAAEKRAQLIEAAKNLPGFPNGNILENYHTPAEIRAMKQREAFDRVQNELECAQKAIVKVVNKGKRNKKDHKTFAQVTPQEFSMACDALKIDKQTGRFRPNDPNEKKIPEEKPFSIWSWLWASKQGSTIVPEKEDERKKWQDEQDAGDVAANEGDGATPEEQVKQETQDGGPVNPLNKTFGENTKWADVQPTVEDAGDEDIKQEASEDDGASKAKGSNKRAAPPFPRRASPRKKSKKC</sequence>
<feature type="compositionally biased region" description="Pro residues" evidence="2">
    <location>
        <begin position="2441"/>
        <end position="2455"/>
    </location>
</feature>
<dbReference type="Proteomes" id="UP000184330">
    <property type="component" value="Unassembled WGS sequence"/>
</dbReference>
<reference evidence="3 4" key="1">
    <citation type="submission" date="2016-03" db="EMBL/GenBank/DDBJ databases">
        <authorList>
            <person name="Ploux O."/>
        </authorList>
    </citation>
    <scope>NUCLEOTIDE SEQUENCE [LARGE SCALE GENOMIC DNA]</scope>
    <source>
        <strain evidence="3 4">UAMH 11012</strain>
    </source>
</reference>
<keyword evidence="1" id="KW-0175">Coiled coil</keyword>
<name>A0A1L7WTQ4_9HELO</name>
<feature type="coiled-coil region" evidence="1">
    <location>
        <begin position="2497"/>
        <end position="2524"/>
    </location>
</feature>
<feature type="compositionally biased region" description="Low complexity" evidence="2">
    <location>
        <begin position="2358"/>
        <end position="2381"/>
    </location>
</feature>
<feature type="compositionally biased region" description="Basic and acidic residues" evidence="2">
    <location>
        <begin position="2592"/>
        <end position="2603"/>
    </location>
</feature>
<feature type="region of interest" description="Disordered" evidence="2">
    <location>
        <begin position="2425"/>
        <end position="2455"/>
    </location>
</feature>
<proteinExistence type="predicted"/>
<feature type="region of interest" description="Disordered" evidence="2">
    <location>
        <begin position="2350"/>
        <end position="2396"/>
    </location>
</feature>
<evidence type="ECO:0000256" key="2">
    <source>
        <dbReference type="SAM" id="MobiDB-lite"/>
    </source>
</evidence>
<gene>
    <name evidence="3" type="ORF">PAC_06053</name>
</gene>
<keyword evidence="4" id="KW-1185">Reference proteome</keyword>
<dbReference type="EMBL" id="FJOG01000007">
    <property type="protein sequence ID" value="CZR56165.1"/>
    <property type="molecule type" value="Genomic_DNA"/>
</dbReference>
<feature type="compositionally biased region" description="Basic residues" evidence="2">
    <location>
        <begin position="2690"/>
        <end position="2699"/>
    </location>
</feature>
<evidence type="ECO:0000313" key="4">
    <source>
        <dbReference type="Proteomes" id="UP000184330"/>
    </source>
</evidence>
<feature type="compositionally biased region" description="Low complexity" evidence="2">
    <location>
        <begin position="893"/>
        <end position="916"/>
    </location>
</feature>
<feature type="compositionally biased region" description="Polar residues" evidence="2">
    <location>
        <begin position="882"/>
        <end position="892"/>
    </location>
</feature>
<feature type="compositionally biased region" description="Pro residues" evidence="2">
    <location>
        <begin position="1"/>
        <end position="15"/>
    </location>
</feature>
<feature type="region of interest" description="Disordered" evidence="2">
    <location>
        <begin position="876"/>
        <end position="927"/>
    </location>
</feature>
<feature type="region of interest" description="Disordered" evidence="2">
    <location>
        <begin position="1"/>
        <end position="32"/>
    </location>
</feature>
<evidence type="ECO:0000256" key="1">
    <source>
        <dbReference type="SAM" id="Coils"/>
    </source>
</evidence>